<feature type="domain" description="AB hydrolase-1" evidence="6">
    <location>
        <begin position="165"/>
        <end position="359"/>
    </location>
</feature>
<keyword evidence="9" id="KW-1185">Reference proteome</keyword>
<dbReference type="PANTHER" id="PTHR43248">
    <property type="entry name" value="2-SUCCINYL-6-HYDROXY-2,4-CYCLOHEXADIENE-1-CARBOXYLATE SYNTHASE"/>
    <property type="match status" value="1"/>
</dbReference>
<feature type="compositionally biased region" description="Pro residues" evidence="4">
    <location>
        <begin position="55"/>
        <end position="71"/>
    </location>
</feature>
<keyword evidence="2 5" id="KW-0732">Signal</keyword>
<comment type="similarity">
    <text evidence="1">Belongs to the peptidase S33 family.</text>
</comment>
<evidence type="ECO:0000256" key="2">
    <source>
        <dbReference type="ARBA" id="ARBA00022729"/>
    </source>
</evidence>
<dbReference type="SUPFAM" id="SSF53474">
    <property type="entry name" value="alpha/beta-Hydrolases"/>
    <property type="match status" value="1"/>
</dbReference>
<protein>
    <submittedName>
        <fullName evidence="8">TAP-like protein</fullName>
    </submittedName>
</protein>
<evidence type="ECO:0000313" key="9">
    <source>
        <dbReference type="Proteomes" id="UP000239485"/>
    </source>
</evidence>
<dbReference type="InterPro" id="IPR013595">
    <property type="entry name" value="Pept_S33_TAP-like_C"/>
</dbReference>
<dbReference type="Pfam" id="PF08386">
    <property type="entry name" value="Abhydrolase_4"/>
    <property type="match status" value="1"/>
</dbReference>
<keyword evidence="3" id="KW-0378">Hydrolase</keyword>
<dbReference type="EMBL" id="PTJD01000001">
    <property type="protein sequence ID" value="PPK98626.1"/>
    <property type="molecule type" value="Genomic_DNA"/>
</dbReference>
<dbReference type="PANTHER" id="PTHR43248:SF29">
    <property type="entry name" value="TRIPEPTIDYL AMINOPEPTIDASE"/>
    <property type="match status" value="1"/>
</dbReference>
<proteinExistence type="inferred from homology"/>
<dbReference type="Proteomes" id="UP000239485">
    <property type="component" value="Unassembled WGS sequence"/>
</dbReference>
<sequence>MPAPTTRLHRTAAGGAVAVLATALVASTAVPATAAPTLARATRAAQSTSTQAPPTQAPPTQPPPTQPPPTQVLPGNAPLSPLATARPAGLEEAQRQFTARTPVHLREQRLTWGPCPDTAAPADLLPALECAAVRAPRDWNSPGDGQEVTVAISRLRSDGPRPARTVLTNPGGPGGPGLFMPLILAGRPALAGTSEVVGVDVRGTGASTNVTCGLDDADLHLPDARDRSPQALAHTARVMRQVARACSSTSPLAPFVNTEQTVADLDLVRAVLGRDQVDWVGYSGGTWLGAQYATYFPARVGRFVLDSSVDVAAPFQQVFAEDQPLGFHRRFTRDFQPWAAQHHARFRLGRTPQEVNASYERLRADLVARPLELPLVGRVDGTTLDGMVAQSMYSKTAFEDLATTMRLLRLISDLLPMQEKGELLRLQAQAGPAVRDLLPRRGTMTSPLPRQGTLDQAADAQAATFLTITCNDTAWSRGQRFWNALGQRQGERYPLVGWSTTQQPCGYWRRPPLSLPKPDGRDLPPLLIVQSEHDPATPVEGARRAHEALGTSRLVLVEGEGDHALYASIGNPCLDELVDRFLATGQAPAGDVTCAGTGLPQPGRMQAKSTRQDLRELLVG</sequence>
<evidence type="ECO:0000259" key="6">
    <source>
        <dbReference type="Pfam" id="PF00561"/>
    </source>
</evidence>
<dbReference type="GO" id="GO:0016787">
    <property type="term" value="F:hydrolase activity"/>
    <property type="evidence" value="ECO:0007669"/>
    <property type="project" value="UniProtKB-KW"/>
</dbReference>
<accession>A0A2S6IWG4</accession>
<dbReference type="InterPro" id="IPR029058">
    <property type="entry name" value="AB_hydrolase_fold"/>
</dbReference>
<dbReference type="InterPro" id="IPR051601">
    <property type="entry name" value="Serine_prot/Carboxylest_S33"/>
</dbReference>
<dbReference type="Gene3D" id="3.40.50.1820">
    <property type="entry name" value="alpha/beta hydrolase"/>
    <property type="match status" value="1"/>
</dbReference>
<dbReference type="InterPro" id="IPR000073">
    <property type="entry name" value="AB_hydrolase_1"/>
</dbReference>
<evidence type="ECO:0000259" key="7">
    <source>
        <dbReference type="Pfam" id="PF08386"/>
    </source>
</evidence>
<dbReference type="OrthoDB" id="4273853at2"/>
<feature type="domain" description="Peptidase S33 tripeptidyl aminopeptidase-like C-terminal" evidence="7">
    <location>
        <begin position="498"/>
        <end position="594"/>
    </location>
</feature>
<evidence type="ECO:0000256" key="3">
    <source>
        <dbReference type="ARBA" id="ARBA00022801"/>
    </source>
</evidence>
<dbReference type="RefSeq" id="WP_104431005.1">
    <property type="nucleotide sequence ID" value="NZ_PTJD01000001.1"/>
</dbReference>
<evidence type="ECO:0000256" key="5">
    <source>
        <dbReference type="SAM" id="SignalP"/>
    </source>
</evidence>
<dbReference type="AlphaFoldDB" id="A0A2S6IWG4"/>
<feature type="signal peptide" evidence="5">
    <location>
        <begin position="1"/>
        <end position="34"/>
    </location>
</feature>
<feature type="region of interest" description="Disordered" evidence="4">
    <location>
        <begin position="39"/>
        <end position="94"/>
    </location>
</feature>
<gene>
    <name evidence="8" type="ORF">CLV92_101325</name>
</gene>
<organism evidence="8 9">
    <name type="scientific">Kineococcus xinjiangensis</name>
    <dbReference type="NCBI Taxonomy" id="512762"/>
    <lineage>
        <taxon>Bacteria</taxon>
        <taxon>Bacillati</taxon>
        <taxon>Actinomycetota</taxon>
        <taxon>Actinomycetes</taxon>
        <taxon>Kineosporiales</taxon>
        <taxon>Kineosporiaceae</taxon>
        <taxon>Kineococcus</taxon>
    </lineage>
</organism>
<evidence type="ECO:0000256" key="1">
    <source>
        <dbReference type="ARBA" id="ARBA00010088"/>
    </source>
</evidence>
<evidence type="ECO:0000313" key="8">
    <source>
        <dbReference type="EMBL" id="PPK98626.1"/>
    </source>
</evidence>
<reference evidence="8 9" key="1">
    <citation type="submission" date="2018-02" db="EMBL/GenBank/DDBJ databases">
        <title>Genomic Encyclopedia of Archaeal and Bacterial Type Strains, Phase II (KMG-II): from individual species to whole genera.</title>
        <authorList>
            <person name="Goeker M."/>
        </authorList>
    </citation>
    <scope>NUCLEOTIDE SEQUENCE [LARGE SCALE GENOMIC DNA]</scope>
    <source>
        <strain evidence="8 9">DSM 22857</strain>
    </source>
</reference>
<evidence type="ECO:0000256" key="4">
    <source>
        <dbReference type="SAM" id="MobiDB-lite"/>
    </source>
</evidence>
<comment type="caution">
    <text evidence="8">The sequence shown here is derived from an EMBL/GenBank/DDBJ whole genome shotgun (WGS) entry which is preliminary data.</text>
</comment>
<name>A0A2S6IWG4_9ACTN</name>
<feature type="chain" id="PRO_5018097177" evidence="5">
    <location>
        <begin position="35"/>
        <end position="620"/>
    </location>
</feature>
<feature type="compositionally biased region" description="Low complexity" evidence="4">
    <location>
        <begin position="39"/>
        <end position="54"/>
    </location>
</feature>
<dbReference type="Pfam" id="PF00561">
    <property type="entry name" value="Abhydrolase_1"/>
    <property type="match status" value="1"/>
</dbReference>